<gene>
    <name evidence="12" type="ORF">CKAN_02707800</name>
</gene>
<evidence type="ECO:0000313" key="12">
    <source>
        <dbReference type="EMBL" id="RWR97634.1"/>
    </source>
</evidence>
<keyword evidence="13" id="KW-1185">Reference proteome</keyword>
<feature type="signal peptide" evidence="10">
    <location>
        <begin position="1"/>
        <end position="28"/>
    </location>
</feature>
<keyword evidence="4" id="KW-0677">Repeat</keyword>
<reference evidence="12 13" key="1">
    <citation type="journal article" date="2019" name="Nat. Plants">
        <title>Stout camphor tree genome fills gaps in understanding of flowering plant genome evolution.</title>
        <authorList>
            <person name="Chaw S.M."/>
            <person name="Liu Y.C."/>
            <person name="Wu Y.W."/>
            <person name="Wang H.Y."/>
            <person name="Lin C.I."/>
            <person name="Wu C.S."/>
            <person name="Ke H.M."/>
            <person name="Chang L.Y."/>
            <person name="Hsu C.Y."/>
            <person name="Yang H.T."/>
            <person name="Sudianto E."/>
            <person name="Hsu M.H."/>
            <person name="Wu K.P."/>
            <person name="Wang L.N."/>
            <person name="Leebens-Mack J.H."/>
            <person name="Tsai I.J."/>
        </authorList>
    </citation>
    <scope>NUCLEOTIDE SEQUENCE [LARGE SCALE GENOMIC DNA]</scope>
    <source>
        <strain evidence="13">cv. Chaw 1501</strain>
        <tissue evidence="12">Young leaves</tissue>
    </source>
</reference>
<keyword evidence="9" id="KW-0812">Transmembrane</keyword>
<dbReference type="PROSITE" id="PS51473">
    <property type="entry name" value="GNK2"/>
    <property type="match status" value="2"/>
</dbReference>
<dbReference type="InterPro" id="IPR038408">
    <property type="entry name" value="GNK2_sf"/>
</dbReference>
<evidence type="ECO:0000256" key="4">
    <source>
        <dbReference type="ARBA" id="ARBA00022737"/>
    </source>
</evidence>
<feature type="transmembrane region" description="Helical" evidence="9">
    <location>
        <begin position="253"/>
        <end position="273"/>
    </location>
</feature>
<protein>
    <submittedName>
        <fullName evidence="12">Gnk2 domain-containing protein</fullName>
    </submittedName>
</protein>
<dbReference type="Gene3D" id="3.30.430.20">
    <property type="entry name" value="Gnk2 domain, C-X8-C-X2-C motif"/>
    <property type="match status" value="2"/>
</dbReference>
<evidence type="ECO:0000256" key="3">
    <source>
        <dbReference type="ARBA" id="ARBA00022729"/>
    </source>
</evidence>
<evidence type="ECO:0000256" key="8">
    <source>
        <dbReference type="ARBA" id="ARBA00038393"/>
    </source>
</evidence>
<keyword evidence="5" id="KW-0965">Cell junction</keyword>
<proteinExistence type="inferred from homology"/>
<dbReference type="AlphaFoldDB" id="A0A3S3N837"/>
<dbReference type="GO" id="GO:0009506">
    <property type="term" value="C:plasmodesma"/>
    <property type="evidence" value="ECO:0007669"/>
    <property type="project" value="UniProtKB-SubCell"/>
</dbReference>
<keyword evidence="3 10" id="KW-0732">Signal</keyword>
<dbReference type="EMBL" id="QPKB01000014">
    <property type="protein sequence ID" value="RWR97634.1"/>
    <property type="molecule type" value="Genomic_DNA"/>
</dbReference>
<name>A0A3S3N837_9MAGN</name>
<keyword evidence="9" id="KW-0472">Membrane</keyword>
<feature type="chain" id="PRO_5018763988" evidence="10">
    <location>
        <begin position="29"/>
        <end position="283"/>
    </location>
</feature>
<dbReference type="GO" id="GO:0005886">
    <property type="term" value="C:plasma membrane"/>
    <property type="evidence" value="ECO:0007669"/>
    <property type="project" value="UniProtKB-SubCell"/>
</dbReference>
<sequence length="283" mass="30200">MGFSKSPFFSISILLLTVSAFLIIPISASDIYDLVYKDCAKQTFTDSNGFQDTLTSLFNSFSTQSSTTHFYKASSGAGQTAVSGLYQCRSDLAFADCNSCVSRVPQMATSLCGDAVAAQIQLAGCSIQYSLAGYPQVSGTQMQYKVCGSSEASFQEKRDKAFSQLEAGFAGGSDFYATTFESVYVMGQCEGDLSGGDCGECVKEALQQAEEACGRAVSGQMYLFRCYISYKYYPNGVSGDDSSGSGQDTGKTVAIVIGGAFALFFVVSSLLFIRSLLGKRDDF</sequence>
<dbReference type="InterPro" id="IPR051378">
    <property type="entry name" value="Cell2Cell_Antifungal"/>
</dbReference>
<keyword evidence="6" id="KW-1015">Disulfide bond</keyword>
<dbReference type="PANTHER" id="PTHR32080:SF24">
    <property type="entry name" value="PLASMODESMATA-LOCATED PROTEIN 2"/>
    <property type="match status" value="1"/>
</dbReference>
<dbReference type="STRING" id="337451.A0A3S3N837"/>
<dbReference type="Proteomes" id="UP000283530">
    <property type="component" value="Unassembled WGS sequence"/>
</dbReference>
<evidence type="ECO:0000313" key="13">
    <source>
        <dbReference type="Proteomes" id="UP000283530"/>
    </source>
</evidence>
<organism evidence="12 13">
    <name type="scientific">Cinnamomum micranthum f. kanehirae</name>
    <dbReference type="NCBI Taxonomy" id="337451"/>
    <lineage>
        <taxon>Eukaryota</taxon>
        <taxon>Viridiplantae</taxon>
        <taxon>Streptophyta</taxon>
        <taxon>Embryophyta</taxon>
        <taxon>Tracheophyta</taxon>
        <taxon>Spermatophyta</taxon>
        <taxon>Magnoliopsida</taxon>
        <taxon>Magnoliidae</taxon>
        <taxon>Laurales</taxon>
        <taxon>Lauraceae</taxon>
        <taxon>Cinnamomum</taxon>
    </lineage>
</organism>
<comment type="caution">
    <text evidence="12">The sequence shown here is derived from an EMBL/GenBank/DDBJ whole genome shotgun (WGS) entry which is preliminary data.</text>
</comment>
<keyword evidence="2" id="KW-0945">Host-virus interaction</keyword>
<evidence type="ECO:0000256" key="2">
    <source>
        <dbReference type="ARBA" id="ARBA00022581"/>
    </source>
</evidence>
<dbReference type="GO" id="GO:0010497">
    <property type="term" value="P:plasmodesmata-mediated intercellular transport"/>
    <property type="evidence" value="ECO:0007669"/>
    <property type="project" value="TreeGrafter"/>
</dbReference>
<evidence type="ECO:0000256" key="1">
    <source>
        <dbReference type="ARBA" id="ARBA00004251"/>
    </source>
</evidence>
<evidence type="ECO:0000256" key="9">
    <source>
        <dbReference type="SAM" id="Phobius"/>
    </source>
</evidence>
<dbReference type="Pfam" id="PF01657">
    <property type="entry name" value="Stress-antifung"/>
    <property type="match status" value="2"/>
</dbReference>
<evidence type="ECO:0000256" key="5">
    <source>
        <dbReference type="ARBA" id="ARBA00022949"/>
    </source>
</evidence>
<evidence type="ECO:0000256" key="7">
    <source>
        <dbReference type="ARBA" id="ARBA00024184"/>
    </source>
</evidence>
<dbReference type="GO" id="GO:0046739">
    <property type="term" value="P:transport of virus in multicellular host"/>
    <property type="evidence" value="ECO:0007669"/>
    <property type="project" value="TreeGrafter"/>
</dbReference>
<evidence type="ECO:0000256" key="10">
    <source>
        <dbReference type="SAM" id="SignalP"/>
    </source>
</evidence>
<dbReference type="OrthoDB" id="1926347at2759"/>
<feature type="domain" description="Gnk2-homologous" evidence="11">
    <location>
        <begin position="136"/>
        <end position="235"/>
    </location>
</feature>
<feature type="domain" description="Gnk2-homologous" evidence="11">
    <location>
        <begin position="32"/>
        <end position="134"/>
    </location>
</feature>
<accession>A0A3S3N837</accession>
<dbReference type="InterPro" id="IPR002902">
    <property type="entry name" value="GNK2"/>
</dbReference>
<keyword evidence="9" id="KW-1133">Transmembrane helix</keyword>
<comment type="similarity">
    <text evidence="8">Belongs to the cysteine-rich repeat secretory protein family. Plasmodesmata-located proteins (PDLD) subfamily.</text>
</comment>
<dbReference type="PANTHER" id="PTHR32080">
    <property type="entry name" value="ANTIFUNGAL PROTEIN GINKBILOBIN-2-LIKE"/>
    <property type="match status" value="1"/>
</dbReference>
<comment type="subcellular location">
    <subcellularLocation>
        <location evidence="7">Cell junction</location>
        <location evidence="7">Plasmodesma</location>
    </subcellularLocation>
    <subcellularLocation>
        <location evidence="1">Cell membrane</location>
        <topology evidence="1">Single-pass type I membrane protein</topology>
    </subcellularLocation>
</comment>
<evidence type="ECO:0000256" key="6">
    <source>
        <dbReference type="ARBA" id="ARBA00023157"/>
    </source>
</evidence>
<evidence type="ECO:0000259" key="11">
    <source>
        <dbReference type="PROSITE" id="PS51473"/>
    </source>
</evidence>
<dbReference type="CDD" id="cd23509">
    <property type="entry name" value="Gnk2-like"/>
    <property type="match status" value="2"/>
</dbReference>